<evidence type="ECO:0008006" key="4">
    <source>
        <dbReference type="Google" id="ProtNLM"/>
    </source>
</evidence>
<dbReference type="RefSeq" id="WP_380076796.1">
    <property type="nucleotide sequence ID" value="NZ_JBHRZF010000091.1"/>
</dbReference>
<dbReference type="EMBL" id="JBHRZF010000091">
    <property type="protein sequence ID" value="MFC3860652.1"/>
    <property type="molecule type" value="Genomic_DNA"/>
</dbReference>
<evidence type="ECO:0000256" key="1">
    <source>
        <dbReference type="ARBA" id="ARBA00023172"/>
    </source>
</evidence>
<dbReference type="InterPro" id="IPR011010">
    <property type="entry name" value="DNA_brk_join_enz"/>
</dbReference>
<comment type="caution">
    <text evidence="2">The sequence shown here is derived from an EMBL/GenBank/DDBJ whole genome shotgun (WGS) entry which is preliminary data.</text>
</comment>
<evidence type="ECO:0000313" key="2">
    <source>
        <dbReference type="EMBL" id="MFC3860652.1"/>
    </source>
</evidence>
<dbReference type="Gene3D" id="1.10.443.10">
    <property type="entry name" value="Intergrase catalytic core"/>
    <property type="match status" value="1"/>
</dbReference>
<dbReference type="InterPro" id="IPR013762">
    <property type="entry name" value="Integrase-like_cat_sf"/>
</dbReference>
<name>A0ABV8A844_9DEIO</name>
<keyword evidence="1" id="KW-0233">DNA recombination</keyword>
<dbReference type="Proteomes" id="UP001595748">
    <property type="component" value="Unassembled WGS sequence"/>
</dbReference>
<keyword evidence="3" id="KW-1185">Reference proteome</keyword>
<dbReference type="SUPFAM" id="SSF56349">
    <property type="entry name" value="DNA breaking-rejoining enzymes"/>
    <property type="match status" value="1"/>
</dbReference>
<evidence type="ECO:0000313" key="3">
    <source>
        <dbReference type="Proteomes" id="UP001595748"/>
    </source>
</evidence>
<gene>
    <name evidence="2" type="ORF">ACFOPQ_07740</name>
</gene>
<reference evidence="3" key="1">
    <citation type="journal article" date="2019" name="Int. J. Syst. Evol. Microbiol.">
        <title>The Global Catalogue of Microorganisms (GCM) 10K type strain sequencing project: providing services to taxonomists for standard genome sequencing and annotation.</title>
        <authorList>
            <consortium name="The Broad Institute Genomics Platform"/>
            <consortium name="The Broad Institute Genome Sequencing Center for Infectious Disease"/>
            <person name="Wu L."/>
            <person name="Ma J."/>
        </authorList>
    </citation>
    <scope>NUCLEOTIDE SEQUENCE [LARGE SCALE GENOMIC DNA]</scope>
    <source>
        <strain evidence="3">CCTCC AB 2013263</strain>
    </source>
</reference>
<protein>
    <recommendedName>
        <fullName evidence="4">Phage integrase family protein</fullName>
    </recommendedName>
</protein>
<proteinExistence type="predicted"/>
<accession>A0ABV8A844</accession>
<organism evidence="2 3">
    <name type="scientific">Deinococcus antarcticus</name>
    <dbReference type="NCBI Taxonomy" id="1298767"/>
    <lineage>
        <taxon>Bacteria</taxon>
        <taxon>Thermotogati</taxon>
        <taxon>Deinococcota</taxon>
        <taxon>Deinococci</taxon>
        <taxon>Deinococcales</taxon>
        <taxon>Deinococcaceae</taxon>
        <taxon>Deinococcus</taxon>
    </lineage>
</organism>
<sequence length="67" mass="7675">MRTISIHGLRHTYASLSLMRGVPIEVVVSKQLGHASVAFTLSQYRWMYREERERWALGIDDLVQASG</sequence>